<evidence type="ECO:0000313" key="2">
    <source>
        <dbReference type="Proteomes" id="UP000814140"/>
    </source>
</evidence>
<sequence>MAAGPAIPGLIFCFAATVLLVFASVSAPTWNAIYLFRASKGVDTVHFGVFGYTGTDTHIGYTFPESRFGFYSSRLNSSTIHNLTDTLILIPISAGLAGLAFLFGLCGAGYHRSGTVLMTLMAALAMLTTMVAWILDMVLFGIARSHFRDAGWSAQYGNATWLVLGAWVALLIGFCTAFCGVFGPYRRRRAGTY</sequence>
<dbReference type="EMBL" id="MU277193">
    <property type="protein sequence ID" value="KAI0066256.1"/>
    <property type="molecule type" value="Genomic_DNA"/>
</dbReference>
<keyword evidence="2" id="KW-1185">Reference proteome</keyword>
<protein>
    <submittedName>
        <fullName evidence="1">Pali-domain-containing protein</fullName>
    </submittedName>
</protein>
<proteinExistence type="predicted"/>
<dbReference type="Proteomes" id="UP000814140">
    <property type="component" value="Unassembled WGS sequence"/>
</dbReference>
<reference evidence="1" key="2">
    <citation type="journal article" date="2022" name="New Phytol.">
        <title>Evolutionary transition to the ectomycorrhizal habit in the genomes of a hyperdiverse lineage of mushroom-forming fungi.</title>
        <authorList>
            <person name="Looney B."/>
            <person name="Miyauchi S."/>
            <person name="Morin E."/>
            <person name="Drula E."/>
            <person name="Courty P.E."/>
            <person name="Kohler A."/>
            <person name="Kuo A."/>
            <person name="LaButti K."/>
            <person name="Pangilinan J."/>
            <person name="Lipzen A."/>
            <person name="Riley R."/>
            <person name="Andreopoulos W."/>
            <person name="He G."/>
            <person name="Johnson J."/>
            <person name="Nolan M."/>
            <person name="Tritt A."/>
            <person name="Barry K.W."/>
            <person name="Grigoriev I.V."/>
            <person name="Nagy L.G."/>
            <person name="Hibbett D."/>
            <person name="Henrissat B."/>
            <person name="Matheny P.B."/>
            <person name="Labbe J."/>
            <person name="Martin F.M."/>
        </authorList>
    </citation>
    <scope>NUCLEOTIDE SEQUENCE</scope>
    <source>
        <strain evidence="1">HHB10654</strain>
    </source>
</reference>
<name>A0ACB8TD25_9AGAM</name>
<comment type="caution">
    <text evidence="1">The sequence shown here is derived from an EMBL/GenBank/DDBJ whole genome shotgun (WGS) entry which is preliminary data.</text>
</comment>
<evidence type="ECO:0000313" key="1">
    <source>
        <dbReference type="EMBL" id="KAI0066256.1"/>
    </source>
</evidence>
<gene>
    <name evidence="1" type="ORF">BV25DRAFT_1988705</name>
</gene>
<reference evidence="1" key="1">
    <citation type="submission" date="2021-03" db="EMBL/GenBank/DDBJ databases">
        <authorList>
            <consortium name="DOE Joint Genome Institute"/>
            <person name="Ahrendt S."/>
            <person name="Looney B.P."/>
            <person name="Miyauchi S."/>
            <person name="Morin E."/>
            <person name="Drula E."/>
            <person name="Courty P.E."/>
            <person name="Chicoki N."/>
            <person name="Fauchery L."/>
            <person name="Kohler A."/>
            <person name="Kuo A."/>
            <person name="Labutti K."/>
            <person name="Pangilinan J."/>
            <person name="Lipzen A."/>
            <person name="Riley R."/>
            <person name="Andreopoulos W."/>
            <person name="He G."/>
            <person name="Johnson J."/>
            <person name="Barry K.W."/>
            <person name="Grigoriev I.V."/>
            <person name="Nagy L."/>
            <person name="Hibbett D."/>
            <person name="Henrissat B."/>
            <person name="Matheny P.B."/>
            <person name="Labbe J."/>
            <person name="Martin F."/>
        </authorList>
    </citation>
    <scope>NUCLEOTIDE SEQUENCE</scope>
    <source>
        <strain evidence="1">HHB10654</strain>
    </source>
</reference>
<organism evidence="1 2">
    <name type="scientific">Artomyces pyxidatus</name>
    <dbReference type="NCBI Taxonomy" id="48021"/>
    <lineage>
        <taxon>Eukaryota</taxon>
        <taxon>Fungi</taxon>
        <taxon>Dikarya</taxon>
        <taxon>Basidiomycota</taxon>
        <taxon>Agaricomycotina</taxon>
        <taxon>Agaricomycetes</taxon>
        <taxon>Russulales</taxon>
        <taxon>Auriscalpiaceae</taxon>
        <taxon>Artomyces</taxon>
    </lineage>
</organism>
<accession>A0ACB8TD25</accession>